<keyword evidence="3" id="KW-1185">Reference proteome</keyword>
<dbReference type="InterPro" id="IPR009057">
    <property type="entry name" value="Homeodomain-like_sf"/>
</dbReference>
<dbReference type="AlphaFoldDB" id="A0A1I7WEK2"/>
<evidence type="ECO:0000259" key="2">
    <source>
        <dbReference type="Pfam" id="PF11427"/>
    </source>
</evidence>
<evidence type="ECO:0000313" key="4">
    <source>
        <dbReference type="WBParaSite" id="Hba_03350"/>
    </source>
</evidence>
<sequence>MARGSLLNDIEKENILPFSDAGLNQTEIAREIGRSRNVVLNFLIAPDEYGSKKSGGRPTKLGKWEKIRIMMMASNKASTARLVTNGGCPIIMKRTYFITIIFKL</sequence>
<feature type="domain" description="Tc3 transposase DNA binding" evidence="2">
    <location>
        <begin position="3"/>
        <end position="51"/>
    </location>
</feature>
<accession>A0A1I7WEK2</accession>
<dbReference type="GO" id="GO:0003677">
    <property type="term" value="F:DNA binding"/>
    <property type="evidence" value="ECO:0007669"/>
    <property type="project" value="InterPro"/>
</dbReference>
<dbReference type="Gene3D" id="1.10.10.60">
    <property type="entry name" value="Homeodomain-like"/>
    <property type="match status" value="1"/>
</dbReference>
<protein>
    <submittedName>
        <fullName evidence="4">HTH_Tnp_Tc3_1 domain-containing protein</fullName>
    </submittedName>
</protein>
<organism evidence="3 4">
    <name type="scientific">Heterorhabditis bacteriophora</name>
    <name type="common">Entomopathogenic nematode worm</name>
    <dbReference type="NCBI Taxonomy" id="37862"/>
    <lineage>
        <taxon>Eukaryota</taxon>
        <taxon>Metazoa</taxon>
        <taxon>Ecdysozoa</taxon>
        <taxon>Nematoda</taxon>
        <taxon>Chromadorea</taxon>
        <taxon>Rhabditida</taxon>
        <taxon>Rhabditina</taxon>
        <taxon>Rhabditomorpha</taxon>
        <taxon>Strongyloidea</taxon>
        <taxon>Heterorhabditidae</taxon>
        <taxon>Heterorhabditis</taxon>
    </lineage>
</organism>
<dbReference type="InterPro" id="IPR025898">
    <property type="entry name" value="Tc3_transposase_DNA-bd_dom"/>
</dbReference>
<dbReference type="Pfam" id="PF11427">
    <property type="entry name" value="HTH_Tnp_Tc3_1"/>
    <property type="match status" value="1"/>
</dbReference>
<reference evidence="4" key="1">
    <citation type="submission" date="2016-11" db="UniProtKB">
        <authorList>
            <consortium name="WormBaseParasite"/>
        </authorList>
    </citation>
    <scope>IDENTIFICATION</scope>
</reference>
<proteinExistence type="predicted"/>
<evidence type="ECO:0000313" key="3">
    <source>
        <dbReference type="Proteomes" id="UP000095283"/>
    </source>
</evidence>
<dbReference type="SUPFAM" id="SSF46689">
    <property type="entry name" value="Homeodomain-like"/>
    <property type="match status" value="1"/>
</dbReference>
<evidence type="ECO:0000256" key="1">
    <source>
        <dbReference type="ARBA" id="ARBA00004123"/>
    </source>
</evidence>
<dbReference type="Proteomes" id="UP000095283">
    <property type="component" value="Unplaced"/>
</dbReference>
<dbReference type="GO" id="GO:0005634">
    <property type="term" value="C:nucleus"/>
    <property type="evidence" value="ECO:0007669"/>
    <property type="project" value="UniProtKB-SubCell"/>
</dbReference>
<comment type="subcellular location">
    <subcellularLocation>
        <location evidence="1">Nucleus</location>
    </subcellularLocation>
</comment>
<name>A0A1I7WEK2_HETBA</name>
<dbReference type="WBParaSite" id="Hba_03350">
    <property type="protein sequence ID" value="Hba_03350"/>
    <property type="gene ID" value="Hba_03350"/>
</dbReference>